<dbReference type="Proteomes" id="UP001569428">
    <property type="component" value="Unassembled WGS sequence"/>
</dbReference>
<sequence>MTRIDFYILSSDQPLQADIFACRLAEKAYRTGLRVLLAVDNPERTGQIDQLLWTFREDSFLPHAPQSEGQQAAIEINSGEDPGAHHGLLINLCSKVPSWFSRFDRLAEIVVQQPDALQRSRSRFGHFRDRGYPLQSHKINQNM</sequence>
<proteinExistence type="predicted"/>
<dbReference type="InterPro" id="IPR036768">
    <property type="entry name" value="PolIII_chi_sf"/>
</dbReference>
<evidence type="ECO:0000313" key="2">
    <source>
        <dbReference type="Proteomes" id="UP001569428"/>
    </source>
</evidence>
<dbReference type="PANTHER" id="PTHR38767:SF1">
    <property type="entry name" value="DNA POLYMERASE III SUBUNIT CHI"/>
    <property type="match status" value="1"/>
</dbReference>
<dbReference type="PANTHER" id="PTHR38767">
    <property type="entry name" value="DNA POLYMERASE III SUBUNIT CHI"/>
    <property type="match status" value="1"/>
</dbReference>
<comment type="caution">
    <text evidence="1">The sequence shown here is derived from an EMBL/GenBank/DDBJ whole genome shotgun (WGS) entry which is preliminary data.</text>
</comment>
<accession>A0ABV4P481</accession>
<reference evidence="1 2" key="1">
    <citation type="submission" date="2024-08" db="EMBL/GenBank/DDBJ databases">
        <authorList>
            <person name="Ishaq N."/>
        </authorList>
    </citation>
    <scope>NUCLEOTIDE SEQUENCE [LARGE SCALE GENOMIC DNA]</scope>
    <source>
        <strain evidence="1 2">DSM 18651</strain>
    </source>
</reference>
<organism evidence="1 2">
    <name type="scientific">Microbulbifer epialgicus</name>
    <dbReference type="NCBI Taxonomy" id="393907"/>
    <lineage>
        <taxon>Bacteria</taxon>
        <taxon>Pseudomonadati</taxon>
        <taxon>Pseudomonadota</taxon>
        <taxon>Gammaproteobacteria</taxon>
        <taxon>Cellvibrionales</taxon>
        <taxon>Microbulbiferaceae</taxon>
        <taxon>Microbulbifer</taxon>
    </lineage>
</organism>
<dbReference type="Pfam" id="PF04364">
    <property type="entry name" value="DNA_pol3_chi"/>
    <property type="match status" value="1"/>
</dbReference>
<dbReference type="SUPFAM" id="SSF102400">
    <property type="entry name" value="DNA polymerase III chi subunit"/>
    <property type="match status" value="1"/>
</dbReference>
<gene>
    <name evidence="1" type="ORF">ACCI49_19965</name>
</gene>
<name>A0ABV4P481_9GAMM</name>
<evidence type="ECO:0000313" key="1">
    <source>
        <dbReference type="EMBL" id="MFA0813181.1"/>
    </source>
</evidence>
<keyword evidence="2" id="KW-1185">Reference proteome</keyword>
<dbReference type="InterPro" id="IPR007459">
    <property type="entry name" value="DNA_pol3_chi"/>
</dbReference>
<dbReference type="RefSeq" id="WP_371840954.1">
    <property type="nucleotide sequence ID" value="NZ_JBGMEK010000075.1"/>
</dbReference>
<dbReference type="Gene3D" id="3.40.50.10110">
    <property type="entry name" value="DNA polymerase III subunit chi"/>
    <property type="match status" value="1"/>
</dbReference>
<dbReference type="EMBL" id="JBGMEK010000075">
    <property type="protein sequence ID" value="MFA0813181.1"/>
    <property type="molecule type" value="Genomic_DNA"/>
</dbReference>
<protein>
    <submittedName>
        <fullName evidence="1">DNA polymerase III subunit chi</fullName>
    </submittedName>
</protein>